<dbReference type="AlphaFoldDB" id="A0A2L1UJ13"/>
<dbReference type="RefSeq" id="WP_077996203.1">
    <property type="nucleotide sequence ID" value="NZ_CP019655.1"/>
</dbReference>
<sequence>MLNDLFEDVYMKLAMNYYKKAAQTVEIENISSVEMSCLEVVYFLKNPTYSEIAEFFNISQPNVTYRINKLIKKGYLTKFNDKKDKRVYYLQVTDKFMKLYCLNDNYINNVITNLKKRCTADELQQFEKILKILTKEIME</sequence>
<feature type="domain" description="HTH marR-type" evidence="4">
    <location>
        <begin position="1"/>
        <end position="135"/>
    </location>
</feature>
<dbReference type="CDD" id="cd00090">
    <property type="entry name" value="HTH_ARSR"/>
    <property type="match status" value="1"/>
</dbReference>
<name>A0A2L1UJ13_9BACL</name>
<dbReference type="PANTHER" id="PTHR42756:SF1">
    <property type="entry name" value="TRANSCRIPTIONAL REPRESSOR OF EMRAB OPERON"/>
    <property type="match status" value="1"/>
</dbReference>
<keyword evidence="3" id="KW-0804">Transcription</keyword>
<dbReference type="Gene3D" id="1.10.10.10">
    <property type="entry name" value="Winged helix-like DNA-binding domain superfamily/Winged helix DNA-binding domain"/>
    <property type="match status" value="1"/>
</dbReference>
<dbReference type="PROSITE" id="PS50995">
    <property type="entry name" value="HTH_MARR_2"/>
    <property type="match status" value="1"/>
</dbReference>
<protein>
    <submittedName>
        <fullName evidence="5">Transcriptional regulator-like protein</fullName>
    </submittedName>
</protein>
<dbReference type="GeneID" id="64220668"/>
<dbReference type="SMART" id="SM00347">
    <property type="entry name" value="HTH_MARR"/>
    <property type="match status" value="1"/>
</dbReference>
<dbReference type="InterPro" id="IPR019885">
    <property type="entry name" value="Tscrpt_reg_HTH_AsnC-type_CS"/>
</dbReference>
<dbReference type="InterPro" id="IPR036388">
    <property type="entry name" value="WH-like_DNA-bd_sf"/>
</dbReference>
<dbReference type="InterPro" id="IPR000835">
    <property type="entry name" value="HTH_MarR-typ"/>
</dbReference>
<keyword evidence="2" id="KW-0238">DNA-binding</keyword>
<dbReference type="PROSITE" id="PS00519">
    <property type="entry name" value="HTH_ASNC_1"/>
    <property type="match status" value="1"/>
</dbReference>
<evidence type="ECO:0000256" key="2">
    <source>
        <dbReference type="ARBA" id="ARBA00023125"/>
    </source>
</evidence>
<dbReference type="Pfam" id="PF01047">
    <property type="entry name" value="MarR"/>
    <property type="match status" value="1"/>
</dbReference>
<dbReference type="PRINTS" id="PR00598">
    <property type="entry name" value="HTHMARR"/>
</dbReference>
<organism evidence="5 6">
    <name type="scientific">Paenibacillus larvae subsp. larvae</name>
    <dbReference type="NCBI Taxonomy" id="147375"/>
    <lineage>
        <taxon>Bacteria</taxon>
        <taxon>Bacillati</taxon>
        <taxon>Bacillota</taxon>
        <taxon>Bacilli</taxon>
        <taxon>Bacillales</taxon>
        <taxon>Paenibacillaceae</taxon>
        <taxon>Paenibacillus</taxon>
    </lineage>
</organism>
<dbReference type="Proteomes" id="UP000239833">
    <property type="component" value="Chromosome"/>
</dbReference>
<dbReference type="EMBL" id="CP019655">
    <property type="protein sequence ID" value="AVF28422.1"/>
    <property type="molecule type" value="Genomic_DNA"/>
</dbReference>
<dbReference type="SUPFAM" id="SSF46785">
    <property type="entry name" value="Winged helix' DNA-binding domain"/>
    <property type="match status" value="1"/>
</dbReference>
<accession>A0A2L1UJ13</accession>
<evidence type="ECO:0000259" key="4">
    <source>
        <dbReference type="PROSITE" id="PS50995"/>
    </source>
</evidence>
<dbReference type="GO" id="GO:0003700">
    <property type="term" value="F:DNA-binding transcription factor activity"/>
    <property type="evidence" value="ECO:0007669"/>
    <property type="project" value="InterPro"/>
</dbReference>
<evidence type="ECO:0000313" key="6">
    <source>
        <dbReference type="Proteomes" id="UP000239833"/>
    </source>
</evidence>
<reference evidence="6" key="1">
    <citation type="submission" date="2017-02" db="EMBL/GenBank/DDBJ databases">
        <title>Delineation of Paenibacillus larvae strains originating from foulbrood outbreaks.</title>
        <authorList>
            <person name="Beims H."/>
            <person name="Bunk B."/>
            <person name="Sproeer C."/>
            <person name="Mohr K.I."/>
            <person name="Pradella S."/>
            <person name="Guenther G."/>
            <person name="Rohde M."/>
            <person name="von der Ohe W."/>
            <person name="Steinert M."/>
        </authorList>
    </citation>
    <scope>NUCLEOTIDE SEQUENCE [LARGE SCALE GENOMIC DNA]</scope>
    <source>
        <strain evidence="6">Eric_III</strain>
    </source>
</reference>
<evidence type="ECO:0000256" key="1">
    <source>
        <dbReference type="ARBA" id="ARBA00023015"/>
    </source>
</evidence>
<dbReference type="GO" id="GO:0003677">
    <property type="term" value="F:DNA binding"/>
    <property type="evidence" value="ECO:0007669"/>
    <property type="project" value="UniProtKB-KW"/>
</dbReference>
<dbReference type="PANTHER" id="PTHR42756">
    <property type="entry name" value="TRANSCRIPTIONAL REGULATOR, MARR"/>
    <property type="match status" value="1"/>
</dbReference>
<dbReference type="InterPro" id="IPR036390">
    <property type="entry name" value="WH_DNA-bd_sf"/>
</dbReference>
<evidence type="ECO:0000256" key="3">
    <source>
        <dbReference type="ARBA" id="ARBA00023163"/>
    </source>
</evidence>
<keyword evidence="1" id="KW-0805">Transcription regulation</keyword>
<proteinExistence type="predicted"/>
<evidence type="ECO:0000313" key="5">
    <source>
        <dbReference type="EMBL" id="AVF28422.1"/>
    </source>
</evidence>
<gene>
    <name evidence="5" type="ORF">ERICIII_04363</name>
</gene>
<dbReference type="InterPro" id="IPR011991">
    <property type="entry name" value="ArsR-like_HTH"/>
</dbReference>